<dbReference type="Gene3D" id="2.102.10.10">
    <property type="entry name" value="Rieske [2Fe-2S] iron-sulphur domain"/>
    <property type="match status" value="1"/>
</dbReference>
<dbReference type="Pfam" id="PF07992">
    <property type="entry name" value="Pyr_redox_2"/>
    <property type="match status" value="1"/>
</dbReference>
<evidence type="ECO:0000256" key="5">
    <source>
        <dbReference type="ARBA" id="ARBA00022723"/>
    </source>
</evidence>
<evidence type="ECO:0000256" key="8">
    <source>
        <dbReference type="ARBA" id="ARBA00023004"/>
    </source>
</evidence>
<dbReference type="SUPFAM" id="SSF55424">
    <property type="entry name" value="FAD/NAD-linked reductases, dimerisation (C-terminal) domain"/>
    <property type="match status" value="1"/>
</dbReference>
<keyword evidence="9" id="KW-0411">Iron-sulfur</keyword>
<comment type="cofactor">
    <cofactor evidence="1">
        <name>FAD</name>
        <dbReference type="ChEBI" id="CHEBI:57692"/>
    </cofactor>
</comment>
<dbReference type="InterPro" id="IPR036188">
    <property type="entry name" value="FAD/NAD-bd_sf"/>
</dbReference>
<keyword evidence="7" id="KW-0560">Oxidoreductase</keyword>
<evidence type="ECO:0000256" key="9">
    <source>
        <dbReference type="ARBA" id="ARBA00023014"/>
    </source>
</evidence>
<keyword evidence="3" id="KW-0285">Flavoprotein</keyword>
<dbReference type="InterPro" id="IPR050446">
    <property type="entry name" value="FAD-oxidoreductase/Apoptosis"/>
</dbReference>
<dbReference type="InterPro" id="IPR023753">
    <property type="entry name" value="FAD/NAD-binding_dom"/>
</dbReference>
<dbReference type="EMBL" id="CDMZ01000606">
    <property type="protein sequence ID" value="CEM17777.1"/>
    <property type="molecule type" value="Genomic_DNA"/>
</dbReference>
<dbReference type="InterPro" id="IPR016156">
    <property type="entry name" value="FAD/NAD-linked_Rdtase_dimer_sf"/>
</dbReference>
<dbReference type="PANTHER" id="PTHR43557">
    <property type="entry name" value="APOPTOSIS-INDUCING FACTOR 1"/>
    <property type="match status" value="1"/>
</dbReference>
<keyword evidence="6" id="KW-0274">FAD</keyword>
<evidence type="ECO:0000259" key="10">
    <source>
        <dbReference type="PROSITE" id="PS51296"/>
    </source>
</evidence>
<evidence type="ECO:0000313" key="11">
    <source>
        <dbReference type="EMBL" id="CEM17777.1"/>
    </source>
</evidence>
<dbReference type="PhylomeDB" id="A0A0G4FSY8"/>
<keyword evidence="5" id="KW-0479">Metal-binding</keyword>
<dbReference type="PRINTS" id="PR00411">
    <property type="entry name" value="PNDRDTASEI"/>
</dbReference>
<dbReference type="Gene3D" id="3.50.50.60">
    <property type="entry name" value="FAD/NAD(P)-binding domain"/>
    <property type="match status" value="2"/>
</dbReference>
<evidence type="ECO:0000256" key="3">
    <source>
        <dbReference type="ARBA" id="ARBA00022630"/>
    </source>
</evidence>
<accession>A0A0G4FSY8</accession>
<dbReference type="Gene3D" id="3.30.390.30">
    <property type="match status" value="1"/>
</dbReference>
<evidence type="ECO:0000256" key="7">
    <source>
        <dbReference type="ARBA" id="ARBA00023002"/>
    </source>
</evidence>
<comment type="similarity">
    <text evidence="2">Belongs to the FAD-dependent oxidoreductase family.</text>
</comment>
<reference evidence="11" key="1">
    <citation type="submission" date="2014-11" db="EMBL/GenBank/DDBJ databases">
        <authorList>
            <person name="Otto D Thomas"/>
            <person name="Naeem Raeece"/>
        </authorList>
    </citation>
    <scope>NUCLEOTIDE SEQUENCE</scope>
</reference>
<dbReference type="VEuPathDB" id="CryptoDB:Cvel_3717"/>
<dbReference type="GO" id="GO:0046872">
    <property type="term" value="F:metal ion binding"/>
    <property type="evidence" value="ECO:0007669"/>
    <property type="project" value="UniProtKB-KW"/>
</dbReference>
<organism evidence="11">
    <name type="scientific">Chromera velia CCMP2878</name>
    <dbReference type="NCBI Taxonomy" id="1169474"/>
    <lineage>
        <taxon>Eukaryota</taxon>
        <taxon>Sar</taxon>
        <taxon>Alveolata</taxon>
        <taxon>Colpodellida</taxon>
        <taxon>Chromeraceae</taxon>
        <taxon>Chromera</taxon>
    </lineage>
</organism>
<evidence type="ECO:0000256" key="1">
    <source>
        <dbReference type="ARBA" id="ARBA00001974"/>
    </source>
</evidence>
<dbReference type="SUPFAM" id="SSF50022">
    <property type="entry name" value="ISP domain"/>
    <property type="match status" value="1"/>
</dbReference>
<dbReference type="GO" id="GO:0005737">
    <property type="term" value="C:cytoplasm"/>
    <property type="evidence" value="ECO:0007669"/>
    <property type="project" value="TreeGrafter"/>
</dbReference>
<dbReference type="InterPro" id="IPR017941">
    <property type="entry name" value="Rieske_2Fe-2S"/>
</dbReference>
<feature type="domain" description="Rieske" evidence="10">
    <location>
        <begin position="97"/>
        <end position="186"/>
    </location>
</feature>
<sequence>MLRVHRWLSALGSGVRNVHTRPCEVGSQTFPVFFAAKLSSSSGPKFGSLEFLLAVSFASTVGAALANSQKAQKPVSCEGRSREVELGFVEEFEEGELYEVRVGEEGGDGDDSTVLVAKVKGKFFCTGAYCTHYSAPLALGTCSKYRVISPWNNCEYDVRTGKCVGGPALDDLPTFPVKVKDGRVLASIPLTLPSRARPSFAKRDKNNKTTFCIVGGGAGALAAVETLRSEGFTGRIVVLSKDASLPYDRPVLSKNLNANPERILLRPPSHFEDLGVEFRLNSEVASVDPKEKRVTCKDGTSVAYDKALIATGSTPRSPPELPGSELKNVFTMRSLDDVKRIKEAIHRDTRVVVIGSSFLGVETASALVKSVTPHVTLLSAEAEPFQKVFGPKIGKLMKRFLRKKGVTFVGGVNVRDIRGDEGKVHSVEVDNEIYQADVVILATGATPNTGIVRGVEGALEEDGGIRTDAFLQVDGCPDLFAAGDVASFPYFRTGERARVEHWNAAMQQGRVAARNMLGRKQAYREIPFFTTLLFNRTLRYTGHAPQFDDLIVEGDMERLEFLAYFVEKGRVEAVLSMGRDPLASVMGCALKHDLMPDAVQLRMGSANSEAICDRVRVRSLSRIPDKTEQERPMVSRA</sequence>
<keyword evidence="4" id="KW-0001">2Fe-2S</keyword>
<dbReference type="SUPFAM" id="SSF51905">
    <property type="entry name" value="FAD/NAD(P)-binding domain"/>
    <property type="match status" value="1"/>
</dbReference>
<dbReference type="AlphaFoldDB" id="A0A0G4FSY8"/>
<evidence type="ECO:0000256" key="6">
    <source>
        <dbReference type="ARBA" id="ARBA00022827"/>
    </source>
</evidence>
<dbReference type="InterPro" id="IPR036922">
    <property type="entry name" value="Rieske_2Fe-2S_sf"/>
</dbReference>
<dbReference type="GO" id="GO:0016651">
    <property type="term" value="F:oxidoreductase activity, acting on NAD(P)H"/>
    <property type="evidence" value="ECO:0007669"/>
    <property type="project" value="TreeGrafter"/>
</dbReference>
<keyword evidence="8" id="KW-0408">Iron</keyword>
<gene>
    <name evidence="11" type="ORF">Cvel_3717</name>
</gene>
<evidence type="ECO:0000256" key="4">
    <source>
        <dbReference type="ARBA" id="ARBA00022714"/>
    </source>
</evidence>
<dbReference type="GO" id="GO:0051537">
    <property type="term" value="F:2 iron, 2 sulfur cluster binding"/>
    <property type="evidence" value="ECO:0007669"/>
    <property type="project" value="UniProtKB-KW"/>
</dbReference>
<dbReference type="PANTHER" id="PTHR43557:SF2">
    <property type="entry name" value="RIESKE DOMAIN-CONTAINING PROTEIN-RELATED"/>
    <property type="match status" value="1"/>
</dbReference>
<proteinExistence type="inferred from homology"/>
<evidence type="ECO:0000256" key="2">
    <source>
        <dbReference type="ARBA" id="ARBA00006442"/>
    </source>
</evidence>
<dbReference type="Pfam" id="PF00355">
    <property type="entry name" value="Rieske"/>
    <property type="match status" value="1"/>
</dbReference>
<dbReference type="PROSITE" id="PS51296">
    <property type="entry name" value="RIESKE"/>
    <property type="match status" value="1"/>
</dbReference>
<protein>
    <recommendedName>
        <fullName evidence="10">Rieske domain-containing protein</fullName>
    </recommendedName>
</protein>
<dbReference type="PRINTS" id="PR00368">
    <property type="entry name" value="FADPNR"/>
</dbReference>
<name>A0A0G4FSY8_9ALVE</name>